<name>A0AAW0TRC1_SCYPA</name>
<dbReference type="AlphaFoldDB" id="A0AAW0TRC1"/>
<dbReference type="EMBL" id="JARAKH010000026">
    <property type="protein sequence ID" value="KAK8390050.1"/>
    <property type="molecule type" value="Genomic_DNA"/>
</dbReference>
<reference evidence="1 2" key="1">
    <citation type="submission" date="2023-03" db="EMBL/GenBank/DDBJ databases">
        <title>High-quality genome of Scylla paramamosain provides insights in environmental adaptation.</title>
        <authorList>
            <person name="Zhang L."/>
        </authorList>
    </citation>
    <scope>NUCLEOTIDE SEQUENCE [LARGE SCALE GENOMIC DNA]</scope>
    <source>
        <strain evidence="1">LZ_2023a</strain>
        <tissue evidence="1">Muscle</tissue>
    </source>
</reference>
<sequence length="177" mass="19182">MHVESTGLRTQDTAACNATFIEFSSAPRLRSLVVLGQAWCRHYKSDPRQYTMVAQAKQRRLGEPHKVGVEHRDGEETPAGWGPPMPAWHCTTTAAATTGGSCDCTMEEHHNIFHLEQGEWVDEGERAHVPHSLVLPPTASLSQAVVPLPSCLAQALPPSLPTDWSCLLGQPPNTGSG</sequence>
<gene>
    <name evidence="1" type="ORF">O3P69_012931</name>
</gene>
<comment type="caution">
    <text evidence="1">The sequence shown here is derived from an EMBL/GenBank/DDBJ whole genome shotgun (WGS) entry which is preliminary data.</text>
</comment>
<accession>A0AAW0TRC1</accession>
<evidence type="ECO:0000313" key="2">
    <source>
        <dbReference type="Proteomes" id="UP001487740"/>
    </source>
</evidence>
<proteinExistence type="predicted"/>
<dbReference type="Proteomes" id="UP001487740">
    <property type="component" value="Unassembled WGS sequence"/>
</dbReference>
<organism evidence="1 2">
    <name type="scientific">Scylla paramamosain</name>
    <name type="common">Mud crab</name>
    <dbReference type="NCBI Taxonomy" id="85552"/>
    <lineage>
        <taxon>Eukaryota</taxon>
        <taxon>Metazoa</taxon>
        <taxon>Ecdysozoa</taxon>
        <taxon>Arthropoda</taxon>
        <taxon>Crustacea</taxon>
        <taxon>Multicrustacea</taxon>
        <taxon>Malacostraca</taxon>
        <taxon>Eumalacostraca</taxon>
        <taxon>Eucarida</taxon>
        <taxon>Decapoda</taxon>
        <taxon>Pleocyemata</taxon>
        <taxon>Brachyura</taxon>
        <taxon>Eubrachyura</taxon>
        <taxon>Portunoidea</taxon>
        <taxon>Portunidae</taxon>
        <taxon>Portuninae</taxon>
        <taxon>Scylla</taxon>
    </lineage>
</organism>
<evidence type="ECO:0000313" key="1">
    <source>
        <dbReference type="EMBL" id="KAK8390050.1"/>
    </source>
</evidence>
<protein>
    <submittedName>
        <fullName evidence="1">Uncharacterized protein</fullName>
    </submittedName>
</protein>
<keyword evidence="2" id="KW-1185">Reference proteome</keyword>